<dbReference type="PANTHER" id="PTHR11237">
    <property type="entry name" value="COENZYME Q10 BIOSYNTHESIS PROTEIN 7"/>
    <property type="match status" value="1"/>
</dbReference>
<keyword evidence="9" id="KW-1185">Reference proteome</keyword>
<evidence type="ECO:0000256" key="5">
    <source>
        <dbReference type="ARBA" id="ARBA00023004"/>
    </source>
</evidence>
<dbReference type="GO" id="GO:0046872">
    <property type="term" value="F:metal ion binding"/>
    <property type="evidence" value="ECO:0007669"/>
    <property type="project" value="UniProtKB-KW"/>
</dbReference>
<reference evidence="8 9" key="1">
    <citation type="submission" date="2015-06" db="EMBL/GenBank/DDBJ databases">
        <title>Comparative genome analysis of nirS-carrying Bradyrhizobium sp. strains.</title>
        <authorList>
            <person name="Ishii S."/>
            <person name="Jang J."/>
            <person name="Nishizawa T."/>
            <person name="Senoo K."/>
        </authorList>
    </citation>
    <scope>NUCLEOTIDE SEQUENCE [LARGE SCALE GENOMIC DNA]</scope>
    <source>
        <strain evidence="8 9">TSA1</strain>
    </source>
</reference>
<keyword evidence="4" id="KW-0560">Oxidoreductase</keyword>
<dbReference type="Pfam" id="PF03232">
    <property type="entry name" value="COQ7"/>
    <property type="match status" value="1"/>
</dbReference>
<name>A0A2M6UNG7_9BRAD</name>
<proteinExistence type="predicted"/>
<dbReference type="GO" id="GO:0006744">
    <property type="term" value="P:ubiquinone biosynthetic process"/>
    <property type="evidence" value="ECO:0007669"/>
    <property type="project" value="UniProtKB-KW"/>
</dbReference>
<dbReference type="PANTHER" id="PTHR11237:SF4">
    <property type="entry name" value="5-DEMETHOXYUBIQUINONE HYDROXYLASE, MITOCHONDRIAL"/>
    <property type="match status" value="1"/>
</dbReference>
<gene>
    <name evidence="8" type="ORF">TSA1_17795</name>
</gene>
<evidence type="ECO:0000256" key="7">
    <source>
        <dbReference type="ARBA" id="ARBA00023136"/>
    </source>
</evidence>
<dbReference type="CDD" id="cd01042">
    <property type="entry name" value="DMQH"/>
    <property type="match status" value="1"/>
</dbReference>
<evidence type="ECO:0000256" key="3">
    <source>
        <dbReference type="ARBA" id="ARBA00022723"/>
    </source>
</evidence>
<evidence type="ECO:0000256" key="6">
    <source>
        <dbReference type="ARBA" id="ARBA00023033"/>
    </source>
</evidence>
<dbReference type="InterPro" id="IPR011566">
    <property type="entry name" value="Ubq_synth_Coq7"/>
</dbReference>
<dbReference type="EMBL" id="LFJC01000003">
    <property type="protein sequence ID" value="PIT06143.1"/>
    <property type="molecule type" value="Genomic_DNA"/>
</dbReference>
<dbReference type="Proteomes" id="UP000228930">
    <property type="component" value="Unassembled WGS sequence"/>
</dbReference>
<dbReference type="GO" id="GO:0008682">
    <property type="term" value="F:3-demethoxyubiquinol 3-hydroxylase activity"/>
    <property type="evidence" value="ECO:0007669"/>
    <property type="project" value="TreeGrafter"/>
</dbReference>
<evidence type="ECO:0000256" key="1">
    <source>
        <dbReference type="ARBA" id="ARBA00004749"/>
    </source>
</evidence>
<evidence type="ECO:0000256" key="2">
    <source>
        <dbReference type="ARBA" id="ARBA00022688"/>
    </source>
</evidence>
<evidence type="ECO:0000313" key="8">
    <source>
        <dbReference type="EMBL" id="PIT06143.1"/>
    </source>
</evidence>
<keyword evidence="2" id="KW-0831">Ubiquinone biosynthesis</keyword>
<evidence type="ECO:0000313" key="9">
    <source>
        <dbReference type="Proteomes" id="UP000228930"/>
    </source>
</evidence>
<keyword evidence="3" id="KW-0479">Metal-binding</keyword>
<keyword evidence="5" id="KW-0408">Iron</keyword>
<organism evidence="8 9">
    <name type="scientific">Bradyrhizobium nitroreducens</name>
    <dbReference type="NCBI Taxonomy" id="709803"/>
    <lineage>
        <taxon>Bacteria</taxon>
        <taxon>Pseudomonadati</taxon>
        <taxon>Pseudomonadota</taxon>
        <taxon>Alphaproteobacteria</taxon>
        <taxon>Hyphomicrobiales</taxon>
        <taxon>Nitrobacteraceae</taxon>
        <taxon>Bradyrhizobium</taxon>
    </lineage>
</organism>
<keyword evidence="6" id="KW-0503">Monooxygenase</keyword>
<comment type="caution">
    <text evidence="8">The sequence shown here is derived from an EMBL/GenBank/DDBJ whole genome shotgun (WGS) entry which is preliminary data.</text>
</comment>
<protein>
    <submittedName>
        <fullName evidence="8">Ubiquinone biosynthesis protein UbiB</fullName>
    </submittedName>
</protein>
<accession>A0A2M6UNG7</accession>
<keyword evidence="7" id="KW-0472">Membrane</keyword>
<keyword evidence="8" id="KW-0830">Ubiquinone</keyword>
<dbReference type="AlphaFoldDB" id="A0A2M6UNG7"/>
<dbReference type="InterPro" id="IPR009078">
    <property type="entry name" value="Ferritin-like_SF"/>
</dbReference>
<dbReference type="RefSeq" id="WP_430649800.1">
    <property type="nucleotide sequence ID" value="NZ_LFJC01000003.1"/>
</dbReference>
<dbReference type="SUPFAM" id="SSF47240">
    <property type="entry name" value="Ferritin-like"/>
    <property type="match status" value="1"/>
</dbReference>
<evidence type="ECO:0000256" key="4">
    <source>
        <dbReference type="ARBA" id="ARBA00023002"/>
    </source>
</evidence>
<comment type="pathway">
    <text evidence="1">Cofactor biosynthesis; ubiquinone biosynthesis.</text>
</comment>
<sequence length="205" mass="23175">MVSTAPELSERPRPVTRDAQTITRIVRVNHAGEFGAIRIYSAQLWVARHFVPDCCPALEDMLQDERNHCAIFRAAMPPRNSRPCRIMQLWSCGGWVLGFLTACLGRNGIWACTAAVEAAVHRHLDDQLHFLATRDPELHRVILSIRAEELAHLRHAEDRLREKRASLRLLRDVISVLTDMLIWLSTWGDSMHMARALKAAGTGSI</sequence>